<dbReference type="Pfam" id="PF20441">
    <property type="entry name" value="TerL_nuclease"/>
    <property type="match status" value="1"/>
</dbReference>
<reference evidence="3" key="1">
    <citation type="submission" date="2022-08" db="EMBL/GenBank/DDBJ databases">
        <authorList>
            <person name="Dojs M.A."/>
            <person name="Fleischacker C.L."/>
            <person name="Jackson S.M."/>
            <person name="Feiring S.B."/>
            <person name="Webb R.J."/>
            <person name="Schaefbauer A.B."/>
            <person name="Vigness C.A."/>
            <person name="Boyle B.L."/>
            <person name="Frank J.R."/>
            <person name="Fleischacker T.C."/>
            <person name="Ackerman S.B."/>
            <person name="Balish M.F."/>
            <person name="Garlena R.A."/>
            <person name="Russell D.A."/>
            <person name="Jacobs-Sera D."/>
            <person name="Hatfull G.F."/>
        </authorList>
    </citation>
    <scope>NUCLEOTIDE SEQUENCE</scope>
</reference>
<dbReference type="Pfam" id="PF03354">
    <property type="entry name" value="TerL_ATPase"/>
    <property type="match status" value="1"/>
</dbReference>
<accession>A0A977KNJ1</accession>
<protein>
    <submittedName>
        <fullName evidence="3">Terminase large subunit</fullName>
    </submittedName>
</protein>
<dbReference type="InterPro" id="IPR005021">
    <property type="entry name" value="Terminase_largesu-like"/>
</dbReference>
<dbReference type="KEGG" id="vg:80019999"/>
<dbReference type="GeneID" id="80019999"/>
<dbReference type="EMBL" id="OP297545">
    <property type="protein sequence ID" value="UXE04740.1"/>
    <property type="molecule type" value="Genomic_DNA"/>
</dbReference>
<dbReference type="Proteomes" id="UP001063033">
    <property type="component" value="Segment"/>
</dbReference>
<name>A0A977KNJ1_9CAUD</name>
<dbReference type="Gene3D" id="3.40.50.300">
    <property type="entry name" value="P-loop containing nucleotide triphosphate hydrolases"/>
    <property type="match status" value="1"/>
</dbReference>
<feature type="domain" description="Terminase large subunit-like ATPase" evidence="1">
    <location>
        <begin position="99"/>
        <end position="277"/>
    </location>
</feature>
<dbReference type="InterPro" id="IPR046462">
    <property type="entry name" value="TerL_nuclease"/>
</dbReference>
<sequence length="589" mass="64413">MAPTAQTRSRKPAAPETDSFGLPTAAVLRRLKISAEVAYYMVTRGIPLPDCVPKVKTPEPRWVKGAQFDPERVDKVMAAFKNLRHTQGRLAGQPLTPDPWQVAYIIAPVFGWVKRNDYGEWVRIIRNLYVDVPRKNGKSTLAGGFAIYLTAADGEEGAQVIAAASTKDQAGFVFAPIKVLAEKAPALRGLVKPLGSKIIHRRTGSYFGVVSSAADAQHGANIHGAIIDELHVHKNGLLVEAIETGTGSRSQPLVVKITTADSGKPNTVYANNRKYVEQLEKGVFKDETVYGVVFAADDDADPFSEASMRKANPGYGVSPTREFLQAAAKKARNSPTELASYKRLHLGIRTKQTTSFIDLKDWQRNAGKPIDETLLRGMECYGGLDLGSVSDLTAFALIFPHEHDDGYEAIFRFWTPEDNLDALDKRTNGNASKLWVANGWLKTTPGNVTDYDFIKEQVLKDCDEFDVVSIGLDRWNSTHLSNQLIEEGVPLVKIGQGFVSMNGPMKELQRLVLKGRRGAEKLHHGGNPVMTWMVDNLAVAEDPAGNVKPDKANSGDKIDGVSAIANALSEALNPEQEQRPDTEHGLIIA</sequence>
<feature type="domain" description="Terminase large subunit-like endonuclease" evidence="2">
    <location>
        <begin position="286"/>
        <end position="574"/>
    </location>
</feature>
<dbReference type="PANTHER" id="PTHR41287:SF1">
    <property type="entry name" value="PROTEIN YMFN"/>
    <property type="match status" value="1"/>
</dbReference>
<organism evidence="3 4">
    <name type="scientific">Arthrobacter phage Shambre1</name>
    <dbReference type="NCBI Taxonomy" id="2927284"/>
    <lineage>
        <taxon>Viruses</taxon>
        <taxon>Duplodnaviria</taxon>
        <taxon>Heunggongvirae</taxon>
        <taxon>Uroviricota</taxon>
        <taxon>Caudoviricetes</taxon>
        <taxon>Bismarckvirus</taxon>
        <taxon>Bismarckvirus shambre1</taxon>
    </lineage>
</organism>
<evidence type="ECO:0000313" key="4">
    <source>
        <dbReference type="Proteomes" id="UP001063033"/>
    </source>
</evidence>
<dbReference type="GO" id="GO:0004519">
    <property type="term" value="F:endonuclease activity"/>
    <property type="evidence" value="ECO:0007669"/>
    <property type="project" value="InterPro"/>
</dbReference>
<evidence type="ECO:0000259" key="2">
    <source>
        <dbReference type="Pfam" id="PF20441"/>
    </source>
</evidence>
<dbReference type="InterPro" id="IPR027417">
    <property type="entry name" value="P-loop_NTPase"/>
</dbReference>
<evidence type="ECO:0000259" key="1">
    <source>
        <dbReference type="Pfam" id="PF03354"/>
    </source>
</evidence>
<gene>
    <name evidence="3" type="primary">3</name>
    <name evidence="3" type="ORF">SEA_SHAMBRE1_3</name>
</gene>
<evidence type="ECO:0000313" key="3">
    <source>
        <dbReference type="EMBL" id="UXE04740.1"/>
    </source>
</evidence>
<dbReference type="PANTHER" id="PTHR41287">
    <property type="match status" value="1"/>
</dbReference>
<dbReference type="RefSeq" id="YP_010755346.1">
    <property type="nucleotide sequence ID" value="NC_073469.1"/>
</dbReference>
<proteinExistence type="predicted"/>
<keyword evidence="4" id="KW-1185">Reference proteome</keyword>
<dbReference type="InterPro" id="IPR046461">
    <property type="entry name" value="TerL_ATPase"/>
</dbReference>